<dbReference type="PROSITE" id="PS51096">
    <property type="entry name" value="PTS_EIIA_TYPE_4"/>
    <property type="match status" value="1"/>
</dbReference>
<dbReference type="Gene3D" id="1.10.1790.10">
    <property type="entry name" value="PRD domain"/>
    <property type="match status" value="1"/>
</dbReference>
<keyword evidence="1" id="KW-0808">Transferase</keyword>
<dbReference type="RefSeq" id="WP_117895508.1">
    <property type="nucleotide sequence ID" value="NZ_CABJCV010000016.1"/>
</dbReference>
<evidence type="ECO:0000313" key="7">
    <source>
        <dbReference type="EMBL" id="RGR72127.1"/>
    </source>
</evidence>
<dbReference type="InterPro" id="IPR004701">
    <property type="entry name" value="PTS_EIIA_man-typ"/>
</dbReference>
<comment type="caution">
    <text evidence="7">The sequence shown here is derived from an EMBL/GenBank/DDBJ whole genome shotgun (WGS) entry which is preliminary data.</text>
</comment>
<dbReference type="GO" id="GO:0016740">
    <property type="term" value="F:transferase activity"/>
    <property type="evidence" value="ECO:0007669"/>
    <property type="project" value="UniProtKB-KW"/>
</dbReference>
<dbReference type="GO" id="GO:0006355">
    <property type="term" value="P:regulation of DNA-templated transcription"/>
    <property type="evidence" value="ECO:0007669"/>
    <property type="project" value="InterPro"/>
</dbReference>
<proteinExistence type="predicted"/>
<dbReference type="GeneID" id="83016220"/>
<dbReference type="Proteomes" id="UP000284178">
    <property type="component" value="Unassembled WGS sequence"/>
</dbReference>
<feature type="domain" description="Sigma-54 factor interaction" evidence="4">
    <location>
        <begin position="109"/>
        <end position="343"/>
    </location>
</feature>
<dbReference type="EMBL" id="QRUP01000016">
    <property type="protein sequence ID" value="RGR72127.1"/>
    <property type="molecule type" value="Genomic_DNA"/>
</dbReference>
<dbReference type="PROSITE" id="PS50045">
    <property type="entry name" value="SIGMA54_INTERACT_4"/>
    <property type="match status" value="1"/>
</dbReference>
<accession>A0A412FVB0</accession>
<dbReference type="PANTHER" id="PTHR32071:SF38">
    <property type="entry name" value="PSP OPERON TRANSCRIPTIONAL ACTIVATOR"/>
    <property type="match status" value="1"/>
</dbReference>
<dbReference type="AlphaFoldDB" id="A0A412FVB0"/>
<feature type="domain" description="PRD" evidence="6">
    <location>
        <begin position="813"/>
        <end position="919"/>
    </location>
</feature>
<reference evidence="7 8" key="1">
    <citation type="submission" date="2018-08" db="EMBL/GenBank/DDBJ databases">
        <title>A genome reference for cultivated species of the human gut microbiota.</title>
        <authorList>
            <person name="Zou Y."/>
            <person name="Xue W."/>
            <person name="Luo G."/>
        </authorList>
    </citation>
    <scope>NUCLEOTIDE SEQUENCE [LARGE SCALE GENOMIC DNA]</scope>
    <source>
        <strain evidence="7 8">AF24-29</strain>
    </source>
</reference>
<dbReference type="InterPro" id="IPR036662">
    <property type="entry name" value="PTS_EIIA_man-typ_sf"/>
</dbReference>
<dbReference type="InterPro" id="IPR003593">
    <property type="entry name" value="AAA+_ATPase"/>
</dbReference>
<dbReference type="SUPFAM" id="SSF52540">
    <property type="entry name" value="P-loop containing nucleoside triphosphate hydrolases"/>
    <property type="match status" value="1"/>
</dbReference>
<evidence type="ECO:0000256" key="3">
    <source>
        <dbReference type="ARBA" id="ARBA00022840"/>
    </source>
</evidence>
<keyword evidence="8" id="KW-1185">Reference proteome</keyword>
<organism evidence="7 8">
    <name type="scientific">Holdemania filiformis</name>
    <dbReference type="NCBI Taxonomy" id="61171"/>
    <lineage>
        <taxon>Bacteria</taxon>
        <taxon>Bacillati</taxon>
        <taxon>Bacillota</taxon>
        <taxon>Erysipelotrichia</taxon>
        <taxon>Erysipelotrichales</taxon>
        <taxon>Erysipelotrichaceae</taxon>
        <taxon>Holdemania</taxon>
    </lineage>
</organism>
<name>A0A412FVB0_9FIRM</name>
<dbReference type="GO" id="GO:0009401">
    <property type="term" value="P:phosphoenolpyruvate-dependent sugar phosphotransferase system"/>
    <property type="evidence" value="ECO:0007669"/>
    <property type="project" value="InterPro"/>
</dbReference>
<dbReference type="Gene3D" id="3.40.50.300">
    <property type="entry name" value="P-loop containing nucleotide triphosphate hydrolases"/>
    <property type="match status" value="1"/>
</dbReference>
<dbReference type="PANTHER" id="PTHR32071">
    <property type="entry name" value="TRANSCRIPTIONAL REGULATORY PROTEIN"/>
    <property type="match status" value="1"/>
</dbReference>
<dbReference type="InterPro" id="IPR036634">
    <property type="entry name" value="PRD_sf"/>
</dbReference>
<keyword evidence="3" id="KW-0067">ATP-binding</keyword>
<keyword evidence="2" id="KW-0547">Nucleotide-binding</keyword>
<dbReference type="GO" id="GO:0016020">
    <property type="term" value="C:membrane"/>
    <property type="evidence" value="ECO:0007669"/>
    <property type="project" value="InterPro"/>
</dbReference>
<dbReference type="Pfam" id="PF00874">
    <property type="entry name" value="PRD"/>
    <property type="match status" value="1"/>
</dbReference>
<dbReference type="SUPFAM" id="SSF63520">
    <property type="entry name" value="PTS-regulatory domain, PRD"/>
    <property type="match status" value="1"/>
</dbReference>
<dbReference type="InterPro" id="IPR002078">
    <property type="entry name" value="Sigma_54_int"/>
</dbReference>
<evidence type="ECO:0000313" key="8">
    <source>
        <dbReference type="Proteomes" id="UP000284178"/>
    </source>
</evidence>
<dbReference type="Pfam" id="PF00158">
    <property type="entry name" value="Sigma54_activat"/>
    <property type="match status" value="1"/>
</dbReference>
<dbReference type="InterPro" id="IPR027417">
    <property type="entry name" value="P-loop_NTPase"/>
</dbReference>
<dbReference type="Gene3D" id="3.40.50.510">
    <property type="entry name" value="Phosphotransferase system, mannose-type IIA component"/>
    <property type="match status" value="1"/>
</dbReference>
<sequence>MRENQTWIQNEILSVLKTTPLCAENAERFTAAWLSQKLNYSRNFISQLLNDLVTQKQCVKINTRPVYYLSRSQLLAQGYSVPDSVSVLPGWRELEGYKTSSESDVFDRLIGKNGSLAYAIEQAKAAMTYPPQGLPMLLTGATGTGKSFLARLMVQYARSQGTLQENCPFVTINCAEYADNPELFLIHLFGYKKGAYTGADSDRQGFLAAADGGVLFLDEVHALKPECQEKIFLFLDQGIYHMIGDHDTWYSCKVRVLMATTENPQEILLKTLLRRIPILVQLPDLDHRPPTEKRELILSLLQKEQAKLGCSVLISDLAYHTLETAHFPGNVGQLENTVKVSVANAFLRRTENRLEIHIQDLPAYLGSGMTFDLLQCSDQTLHPLQSVAGETQVQSGYGVFNRALLHTFQSYLDRQMSFDSFLAVAYIKLEQYADTLIQDRWITPQEEIFRNLSGLILSLTSAHSSRRRLSNNKIKILTRYLADAARQRQQEFPLDAQDKETVEAFQALIQQRYPLEARQIREILELAVNTLSLSSTLLPTLDLFVFLQYFSRDLQRSSVPVVILAHGYAVASGIAEVANQWLRTQMFDAIDMPADCRFDDVTARLNEYIDSLEGCLELIILVDMGSLENISETLGRERKMNIGILSNVSTKLALDVGAMIMEGTHSLKTILEEACRRSVHRYEMIENQHKANAILAVCSTGIATAEKVLALFQSSLPATAKVELIPVDYASLHQGRMTSLSAQYHVLLIVGTLDAAVPGIPFVSVEELVDQKNMDVLDRCLKGILTEDQMRRFKRGIIKNFSLENLLNYLTILNPNRILVYVEEILDRIQEKCQCSFSGRTIIGLYLHISCLIERLVIGKEPAQYPDLETFTQRQAEFIQVVQDSFAPVCKAYNITLPVSEIGYLYDYIEQGSVANKADSVAEIQNDDFFDVHS</sequence>
<evidence type="ECO:0000259" key="5">
    <source>
        <dbReference type="PROSITE" id="PS51096"/>
    </source>
</evidence>
<dbReference type="CDD" id="cd00009">
    <property type="entry name" value="AAA"/>
    <property type="match status" value="1"/>
</dbReference>
<evidence type="ECO:0000259" key="6">
    <source>
        <dbReference type="PROSITE" id="PS51372"/>
    </source>
</evidence>
<evidence type="ECO:0000256" key="1">
    <source>
        <dbReference type="ARBA" id="ARBA00022679"/>
    </source>
</evidence>
<protein>
    <submittedName>
        <fullName evidence="7">PRD domain-containing protein</fullName>
    </submittedName>
</protein>
<gene>
    <name evidence="7" type="ORF">DWY25_12525</name>
</gene>
<dbReference type="GO" id="GO:0005524">
    <property type="term" value="F:ATP binding"/>
    <property type="evidence" value="ECO:0007669"/>
    <property type="project" value="UniProtKB-KW"/>
</dbReference>
<evidence type="ECO:0000256" key="2">
    <source>
        <dbReference type="ARBA" id="ARBA00022741"/>
    </source>
</evidence>
<evidence type="ECO:0000259" key="4">
    <source>
        <dbReference type="PROSITE" id="PS50045"/>
    </source>
</evidence>
<dbReference type="InterPro" id="IPR011608">
    <property type="entry name" value="PRD"/>
</dbReference>
<dbReference type="Pfam" id="PF03610">
    <property type="entry name" value="EIIA-man"/>
    <property type="match status" value="1"/>
</dbReference>
<feature type="domain" description="PTS EIIA type-4" evidence="5">
    <location>
        <begin position="558"/>
        <end position="692"/>
    </location>
</feature>
<dbReference type="SMART" id="SM00382">
    <property type="entry name" value="AAA"/>
    <property type="match status" value="1"/>
</dbReference>
<dbReference type="PROSITE" id="PS51372">
    <property type="entry name" value="PRD_2"/>
    <property type="match status" value="1"/>
</dbReference>
<dbReference type="SUPFAM" id="SSF53062">
    <property type="entry name" value="PTS system fructose IIA component-like"/>
    <property type="match status" value="1"/>
</dbReference>